<evidence type="ECO:0000256" key="1">
    <source>
        <dbReference type="ARBA" id="ARBA00023125"/>
    </source>
</evidence>
<dbReference type="Gene3D" id="2.40.50.140">
    <property type="entry name" value="Nucleic acid-binding proteins"/>
    <property type="match status" value="1"/>
</dbReference>
<comment type="caution">
    <text evidence="5">The sequence shown here is derived from an EMBL/GenBank/DDBJ whole genome shotgun (WGS) entry which is preliminary data.</text>
</comment>
<dbReference type="GO" id="GO:0006260">
    <property type="term" value="P:DNA replication"/>
    <property type="evidence" value="ECO:0007669"/>
    <property type="project" value="UniProtKB-UniRule"/>
</dbReference>
<gene>
    <name evidence="5" type="ORF">CCE28_15305</name>
</gene>
<dbReference type="GO" id="GO:0006281">
    <property type="term" value="P:DNA repair"/>
    <property type="evidence" value="ECO:0007669"/>
    <property type="project" value="UniProtKB-UniRule"/>
</dbReference>
<reference evidence="5 6" key="1">
    <citation type="submission" date="2017-06" db="EMBL/GenBank/DDBJ databases">
        <title>Draft genome sequence of anaerobic fermentative bacterium Anaeromicrobium sediminis DY2726D isolated from West Pacific Ocean sediments.</title>
        <authorList>
            <person name="Zeng X."/>
        </authorList>
    </citation>
    <scope>NUCLEOTIDE SEQUENCE [LARGE SCALE GENOMIC DNA]</scope>
    <source>
        <strain evidence="5 6">DY2726D</strain>
    </source>
</reference>
<dbReference type="InterPro" id="IPR012340">
    <property type="entry name" value="NA-bd_OB-fold"/>
</dbReference>
<dbReference type="GO" id="GO:0006310">
    <property type="term" value="P:DNA recombination"/>
    <property type="evidence" value="ECO:0007669"/>
    <property type="project" value="UniProtKB-UniRule"/>
</dbReference>
<evidence type="ECO:0000313" key="5">
    <source>
        <dbReference type="EMBL" id="PAB58471.1"/>
    </source>
</evidence>
<keyword evidence="1 2" id="KW-0238">DNA-binding</keyword>
<keyword evidence="2" id="KW-0235">DNA replication</keyword>
<protein>
    <recommendedName>
        <fullName evidence="2 3">Single-stranded DNA-binding protein</fullName>
        <shortName evidence="2">SSB</shortName>
    </recommendedName>
</protein>
<accession>A0A267MFW7</accession>
<dbReference type="NCBIfam" id="TIGR00621">
    <property type="entry name" value="ssb"/>
    <property type="match status" value="1"/>
</dbReference>
<dbReference type="CDD" id="cd04496">
    <property type="entry name" value="SSB_OBF"/>
    <property type="match status" value="1"/>
</dbReference>
<feature type="compositionally biased region" description="Gly residues" evidence="4">
    <location>
        <begin position="111"/>
        <end position="122"/>
    </location>
</feature>
<evidence type="ECO:0000256" key="3">
    <source>
        <dbReference type="PIRNR" id="PIRNR002070"/>
    </source>
</evidence>
<keyword evidence="2" id="KW-0234">DNA repair</keyword>
<dbReference type="SUPFAM" id="SSF50249">
    <property type="entry name" value="Nucleic acid-binding proteins"/>
    <property type="match status" value="1"/>
</dbReference>
<dbReference type="PANTHER" id="PTHR10302:SF27">
    <property type="entry name" value="SINGLE-STRANDED DNA-BINDING PROTEIN"/>
    <property type="match status" value="1"/>
</dbReference>
<dbReference type="InterPro" id="IPR000424">
    <property type="entry name" value="Primosome_PriB/ssb"/>
</dbReference>
<name>A0A267MFW7_9FIRM</name>
<feature type="short sequence motif" description="Important for interaction with partner proteins" evidence="2">
    <location>
        <begin position="138"/>
        <end position="143"/>
    </location>
</feature>
<dbReference type="OrthoDB" id="9809878at2"/>
<dbReference type="InterPro" id="IPR011344">
    <property type="entry name" value="ssDNA-bd"/>
</dbReference>
<comment type="subunit">
    <text evidence="2">Homotetramer.</text>
</comment>
<dbReference type="Pfam" id="PF00436">
    <property type="entry name" value="SSB"/>
    <property type="match status" value="1"/>
</dbReference>
<evidence type="ECO:0000256" key="4">
    <source>
        <dbReference type="SAM" id="MobiDB-lite"/>
    </source>
</evidence>
<evidence type="ECO:0000313" key="6">
    <source>
        <dbReference type="Proteomes" id="UP000216024"/>
    </source>
</evidence>
<dbReference type="AlphaFoldDB" id="A0A267MFW7"/>
<comment type="caution">
    <text evidence="2">Lacks conserved residue(s) required for the propagation of feature annotation.</text>
</comment>
<dbReference type="GO" id="GO:0009295">
    <property type="term" value="C:nucleoid"/>
    <property type="evidence" value="ECO:0007669"/>
    <property type="project" value="TreeGrafter"/>
</dbReference>
<keyword evidence="6" id="KW-1185">Reference proteome</keyword>
<dbReference type="EMBL" id="NIBG01000015">
    <property type="protein sequence ID" value="PAB58471.1"/>
    <property type="molecule type" value="Genomic_DNA"/>
</dbReference>
<keyword evidence="2" id="KW-0233">DNA recombination</keyword>
<dbReference type="PROSITE" id="PS50935">
    <property type="entry name" value="SSB"/>
    <property type="match status" value="1"/>
</dbReference>
<keyword evidence="2" id="KW-0227">DNA damage</keyword>
<evidence type="ECO:0000256" key="2">
    <source>
        <dbReference type="HAMAP-Rule" id="MF_00984"/>
    </source>
</evidence>
<dbReference type="Proteomes" id="UP000216024">
    <property type="component" value="Unassembled WGS sequence"/>
</dbReference>
<proteinExistence type="inferred from homology"/>
<organism evidence="5 6">
    <name type="scientific">Anaeromicrobium sediminis</name>
    <dbReference type="NCBI Taxonomy" id="1478221"/>
    <lineage>
        <taxon>Bacteria</taxon>
        <taxon>Bacillati</taxon>
        <taxon>Bacillota</taxon>
        <taxon>Clostridia</taxon>
        <taxon>Peptostreptococcales</taxon>
        <taxon>Thermotaleaceae</taxon>
        <taxon>Anaeromicrobium</taxon>
    </lineage>
</organism>
<sequence length="143" mass="15509">MNSVVLVGNLARDPELRFTAGSGKAVATFSLAVNRPFAKEGQQNADFLRIVVFGKSAENCANYLSKGSKVAIQGRIQTGSYETSTGEKRYTTDIVADRVEFLSRVNKENQGGFGQDDFGGGFNNNNNPEGFQALDDDDDDIPF</sequence>
<dbReference type="RefSeq" id="WP_095134601.1">
    <property type="nucleotide sequence ID" value="NZ_NIBG01000015.1"/>
</dbReference>
<dbReference type="PIRSF" id="PIRSF002070">
    <property type="entry name" value="SSB"/>
    <property type="match status" value="1"/>
</dbReference>
<comment type="function">
    <text evidence="2">Plays an important role in DNA replication, recombination and repair. Binds to ssDNA and to an array of partner proteins to recruit them to their sites of action during DNA metabolism.</text>
</comment>
<feature type="compositionally biased region" description="Acidic residues" evidence="4">
    <location>
        <begin position="134"/>
        <end position="143"/>
    </location>
</feature>
<dbReference type="GO" id="GO:0003697">
    <property type="term" value="F:single-stranded DNA binding"/>
    <property type="evidence" value="ECO:0007669"/>
    <property type="project" value="UniProtKB-UniRule"/>
</dbReference>
<feature type="region of interest" description="Disordered" evidence="4">
    <location>
        <begin position="108"/>
        <end position="143"/>
    </location>
</feature>
<dbReference type="HAMAP" id="MF_00984">
    <property type="entry name" value="SSB"/>
    <property type="match status" value="1"/>
</dbReference>
<dbReference type="PANTHER" id="PTHR10302">
    <property type="entry name" value="SINGLE-STRANDED DNA-BINDING PROTEIN"/>
    <property type="match status" value="1"/>
</dbReference>